<dbReference type="AlphaFoldDB" id="A0AAD0HPN9"/>
<dbReference type="InterPro" id="IPR010572">
    <property type="entry name" value="Tail_dom"/>
</dbReference>
<dbReference type="Pfam" id="PF06605">
    <property type="entry name" value="Prophage_tail"/>
    <property type="match status" value="1"/>
</dbReference>
<feature type="domain" description="Prophage endopeptidase tail N-terminal" evidence="2">
    <location>
        <begin position="6"/>
        <end position="77"/>
    </location>
</feature>
<gene>
    <name evidence="3" type="ORF">C5695_13935</name>
</gene>
<dbReference type="Proteomes" id="UP000264960">
    <property type="component" value="Chromosome"/>
</dbReference>
<organism evidence="3 4">
    <name type="scientific">Bacillus pumilus</name>
    <name type="common">Bacillus mesentericus</name>
    <dbReference type="NCBI Taxonomy" id="1408"/>
    <lineage>
        <taxon>Bacteria</taxon>
        <taxon>Bacillati</taxon>
        <taxon>Bacillota</taxon>
        <taxon>Bacilli</taxon>
        <taxon>Bacillales</taxon>
        <taxon>Bacillaceae</taxon>
        <taxon>Bacillus</taxon>
    </lineage>
</organism>
<reference evidence="3 4" key="1">
    <citation type="submission" date="2018-02" db="EMBL/GenBank/DDBJ databases">
        <title>The complete genome of two Bacillus pumilus strains from Cuatro Cienegas, Coahuila, Mexico.</title>
        <authorList>
            <person name="Zarza E."/>
            <person name="Alcaraz L.D."/>
            <person name="Aguilar-Salinas B."/>
            <person name="Islas A."/>
            <person name="Olmedo-Alvarez G."/>
        </authorList>
    </citation>
    <scope>NUCLEOTIDE SEQUENCE [LARGE SCALE GENOMIC DNA]</scope>
    <source>
        <strain evidence="3 4">145</strain>
    </source>
</reference>
<evidence type="ECO:0000313" key="4">
    <source>
        <dbReference type="Proteomes" id="UP000264960"/>
    </source>
</evidence>
<dbReference type="PROSITE" id="PS00018">
    <property type="entry name" value="EF_HAND_1"/>
    <property type="match status" value="1"/>
</dbReference>
<name>A0AAD0HPN9_BACPU</name>
<dbReference type="Gene3D" id="3.55.50.40">
    <property type="match status" value="1"/>
</dbReference>
<feature type="domain" description="Tail spike" evidence="1">
    <location>
        <begin position="90"/>
        <end position="462"/>
    </location>
</feature>
<dbReference type="Pfam" id="PF18994">
    <property type="entry name" value="Prophage_tailD1"/>
    <property type="match status" value="1"/>
</dbReference>
<sequence>MDSELLMIKDKKGIVEPLFGFSVTLTEGEQGAKSVAVSGVRTEDNKHGFDLIKQRNYFVYKDEEYIITKRGRRVVGNLVKIDCTNDHRFFDDLKCRRIYESYKGDFSPFYLLDMVFKGTGYKYILNLSELPETLKYDDFGSDNKLALFQRIIADLGAEFDYAQNTVYIGAKLGTVTDKQFLHQFNISDIGEDLDASKFVTYIKGYGKQKEQKDTSTAKAIPYESKTGKYEINDSDNKPVTKEIGATFSFKFQGTGFSFKTIVHPMGGKWVFNVGGSNKTITTYAKEKEEKVIEVARGMDSKEYTVKATFKKDTDNPNTKKKGTVPFNYLLDGGIITPFRELVGDERYSAVIDYTSPLAEEYGIIEAEPFYSDDITNASDLKEALKKALYDSWDISISLTAQDLEEMNLNDINRLDYAYCLLDPLGVDVLLKVVEKVSYSNPNISPKFTFGTIKKKGTDTIAGLSSSSKAVSKLVDQKTGKIKESALAGTVSFNLAYATGVLAPGKVRIGPETLFEDGYDPKEIAAGAVVLADESNDGMISSEDFIKISKIRVDQTGAEINLNQMVVDITNLDKRLKALESK</sequence>
<evidence type="ECO:0000259" key="2">
    <source>
        <dbReference type="Pfam" id="PF18994"/>
    </source>
</evidence>
<dbReference type="RefSeq" id="WP_117731228.1">
    <property type="nucleotide sequence ID" value="NZ_CP027116.1"/>
</dbReference>
<dbReference type="InterPro" id="IPR018247">
    <property type="entry name" value="EF_Hand_1_Ca_BS"/>
</dbReference>
<evidence type="ECO:0008006" key="5">
    <source>
        <dbReference type="Google" id="ProtNLM"/>
    </source>
</evidence>
<proteinExistence type="predicted"/>
<accession>A0AAD0HPN9</accession>
<dbReference type="Gene3D" id="6.20.110.10">
    <property type="match status" value="1"/>
</dbReference>
<evidence type="ECO:0000313" key="3">
    <source>
        <dbReference type="EMBL" id="AVM24888.1"/>
    </source>
</evidence>
<dbReference type="InterPro" id="IPR044051">
    <property type="entry name" value="Prophage_tail_N"/>
</dbReference>
<protein>
    <recommendedName>
        <fullName evidence="5">Prophage tail endopeptidase domain-containing protein</fullName>
    </recommendedName>
</protein>
<dbReference type="EMBL" id="CP027116">
    <property type="protein sequence ID" value="AVM24888.1"/>
    <property type="molecule type" value="Genomic_DNA"/>
</dbReference>
<evidence type="ECO:0000259" key="1">
    <source>
        <dbReference type="Pfam" id="PF06605"/>
    </source>
</evidence>
<dbReference type="Gene3D" id="2.60.120.260">
    <property type="entry name" value="Galactose-binding domain-like"/>
    <property type="match status" value="1"/>
</dbReference>